<accession>A0A7W9PJL9</accession>
<comment type="caution">
    <text evidence="3">The sequence shown here is derived from an EMBL/GenBank/DDBJ whole genome shotgun (WGS) entry which is preliminary data.</text>
</comment>
<evidence type="ECO:0000313" key="3">
    <source>
        <dbReference type="EMBL" id="MBB5917155.1"/>
    </source>
</evidence>
<evidence type="ECO:0000313" key="4">
    <source>
        <dbReference type="Proteomes" id="UP000540412"/>
    </source>
</evidence>
<keyword evidence="2" id="KW-1133">Transmembrane helix</keyword>
<keyword evidence="2" id="KW-0472">Membrane</keyword>
<dbReference type="EMBL" id="JACHIT010000002">
    <property type="protein sequence ID" value="MBB5917155.1"/>
    <property type="molecule type" value="Genomic_DNA"/>
</dbReference>
<sequence length="95" mass="10419">MDGSTWTGVIAALIFALGALALLTVRFVKIRRRDPGDFDQRAATAGYGGVPTESGIPENFREARTSLRYDPDATIGEDGRPKRTNRVAPRDNIDR</sequence>
<reference evidence="3 4" key="1">
    <citation type="submission" date="2020-08" db="EMBL/GenBank/DDBJ databases">
        <title>Sequencing the genomes of 1000 actinobacteria strains.</title>
        <authorList>
            <person name="Klenk H.-P."/>
        </authorList>
    </citation>
    <scope>NUCLEOTIDE SEQUENCE [LARGE SCALE GENOMIC DNA]</scope>
    <source>
        <strain evidence="3 4">DSM 43582</strain>
    </source>
</reference>
<dbReference type="AlphaFoldDB" id="A0A7W9PJL9"/>
<protein>
    <submittedName>
        <fullName evidence="3">Uncharacterized protein</fullName>
    </submittedName>
</protein>
<keyword evidence="2" id="KW-0812">Transmembrane</keyword>
<feature type="compositionally biased region" description="Basic and acidic residues" evidence="1">
    <location>
        <begin position="67"/>
        <end position="81"/>
    </location>
</feature>
<evidence type="ECO:0000256" key="2">
    <source>
        <dbReference type="SAM" id="Phobius"/>
    </source>
</evidence>
<organism evidence="3 4">
    <name type="scientific">Nocardia transvalensis</name>
    <dbReference type="NCBI Taxonomy" id="37333"/>
    <lineage>
        <taxon>Bacteria</taxon>
        <taxon>Bacillati</taxon>
        <taxon>Actinomycetota</taxon>
        <taxon>Actinomycetes</taxon>
        <taxon>Mycobacteriales</taxon>
        <taxon>Nocardiaceae</taxon>
        <taxon>Nocardia</taxon>
    </lineage>
</organism>
<name>A0A7W9PJL9_9NOCA</name>
<feature type="region of interest" description="Disordered" evidence="1">
    <location>
        <begin position="67"/>
        <end position="95"/>
    </location>
</feature>
<feature type="transmembrane region" description="Helical" evidence="2">
    <location>
        <begin position="6"/>
        <end position="25"/>
    </location>
</feature>
<gene>
    <name evidence="3" type="ORF">BJY24_006067</name>
</gene>
<proteinExistence type="predicted"/>
<dbReference type="RefSeq" id="WP_040748137.1">
    <property type="nucleotide sequence ID" value="NZ_JACHIT010000002.1"/>
</dbReference>
<evidence type="ECO:0000256" key="1">
    <source>
        <dbReference type="SAM" id="MobiDB-lite"/>
    </source>
</evidence>
<dbReference type="Proteomes" id="UP000540412">
    <property type="component" value="Unassembled WGS sequence"/>
</dbReference>
<keyword evidence="4" id="KW-1185">Reference proteome</keyword>